<protein>
    <recommendedName>
        <fullName evidence="5">ABC transmembrane type-1 domain-containing protein</fullName>
    </recommendedName>
</protein>
<evidence type="ECO:0000256" key="4">
    <source>
        <dbReference type="SAM" id="Phobius"/>
    </source>
</evidence>
<keyword evidence="2 4" id="KW-1133">Transmembrane helix</keyword>
<evidence type="ECO:0000256" key="1">
    <source>
        <dbReference type="ARBA" id="ARBA00022692"/>
    </source>
</evidence>
<dbReference type="GO" id="GO:0016020">
    <property type="term" value="C:membrane"/>
    <property type="evidence" value="ECO:0007669"/>
    <property type="project" value="InterPro"/>
</dbReference>
<dbReference type="Gene3D" id="1.20.1560.10">
    <property type="entry name" value="ABC transporter type 1, transmembrane domain"/>
    <property type="match status" value="1"/>
</dbReference>
<evidence type="ECO:0000313" key="9">
    <source>
        <dbReference type="EMBL" id="CAF4043545.1"/>
    </source>
</evidence>
<gene>
    <name evidence="7" type="ORF">GPM918_LOCUS26731</name>
    <name evidence="6" type="ORF">OVA965_LOCUS11105</name>
    <name evidence="9" type="ORF">SRO942_LOCUS26934</name>
    <name evidence="8" type="ORF">TMI583_LOCUS11101</name>
</gene>
<dbReference type="AlphaFoldDB" id="A0A815B6F9"/>
<dbReference type="Proteomes" id="UP000677228">
    <property type="component" value="Unassembled WGS sequence"/>
</dbReference>
<dbReference type="EMBL" id="CAJNOK010004225">
    <property type="protein sequence ID" value="CAF0930189.1"/>
    <property type="molecule type" value="Genomic_DNA"/>
</dbReference>
<dbReference type="Proteomes" id="UP000681722">
    <property type="component" value="Unassembled WGS sequence"/>
</dbReference>
<dbReference type="Proteomes" id="UP000682733">
    <property type="component" value="Unassembled WGS sequence"/>
</dbReference>
<evidence type="ECO:0000259" key="5">
    <source>
        <dbReference type="PROSITE" id="PS50929"/>
    </source>
</evidence>
<feature type="transmembrane region" description="Helical" evidence="4">
    <location>
        <begin position="53"/>
        <end position="74"/>
    </location>
</feature>
<dbReference type="InterPro" id="IPR011527">
    <property type="entry name" value="ABC1_TM_dom"/>
</dbReference>
<dbReference type="SUPFAM" id="SSF90123">
    <property type="entry name" value="ABC transporter transmembrane region"/>
    <property type="match status" value="1"/>
</dbReference>
<dbReference type="PROSITE" id="PS50929">
    <property type="entry name" value="ABC_TM1F"/>
    <property type="match status" value="1"/>
</dbReference>
<feature type="transmembrane region" description="Helical" evidence="4">
    <location>
        <begin position="80"/>
        <end position="106"/>
    </location>
</feature>
<organism evidence="7 10">
    <name type="scientific">Didymodactylos carnosus</name>
    <dbReference type="NCBI Taxonomy" id="1234261"/>
    <lineage>
        <taxon>Eukaryota</taxon>
        <taxon>Metazoa</taxon>
        <taxon>Spiralia</taxon>
        <taxon>Gnathifera</taxon>
        <taxon>Rotifera</taxon>
        <taxon>Eurotatoria</taxon>
        <taxon>Bdelloidea</taxon>
        <taxon>Philodinida</taxon>
        <taxon>Philodinidae</taxon>
        <taxon>Didymodactylos</taxon>
    </lineage>
</organism>
<evidence type="ECO:0000313" key="6">
    <source>
        <dbReference type="EMBL" id="CAF0930189.1"/>
    </source>
</evidence>
<comment type="caution">
    <text evidence="7">The sequence shown here is derived from an EMBL/GenBank/DDBJ whole genome shotgun (WGS) entry which is preliminary data.</text>
</comment>
<proteinExistence type="predicted"/>
<keyword evidence="10" id="KW-1185">Reference proteome</keyword>
<keyword evidence="1 4" id="KW-0812">Transmembrane</keyword>
<dbReference type="EMBL" id="CAJOBA010004227">
    <property type="protein sequence ID" value="CAF3706893.1"/>
    <property type="molecule type" value="Genomic_DNA"/>
</dbReference>
<evidence type="ECO:0000256" key="2">
    <source>
        <dbReference type="ARBA" id="ARBA00022989"/>
    </source>
</evidence>
<reference evidence="7" key="1">
    <citation type="submission" date="2021-02" db="EMBL/GenBank/DDBJ databases">
        <authorList>
            <person name="Nowell W R."/>
        </authorList>
    </citation>
    <scope>NUCLEOTIDE SEQUENCE</scope>
</reference>
<dbReference type="EMBL" id="CAJNOQ010010882">
    <property type="protein sequence ID" value="CAF1263585.1"/>
    <property type="molecule type" value="Genomic_DNA"/>
</dbReference>
<evidence type="ECO:0000256" key="3">
    <source>
        <dbReference type="ARBA" id="ARBA00023136"/>
    </source>
</evidence>
<dbReference type="GO" id="GO:0005524">
    <property type="term" value="F:ATP binding"/>
    <property type="evidence" value="ECO:0007669"/>
    <property type="project" value="InterPro"/>
</dbReference>
<evidence type="ECO:0000313" key="8">
    <source>
        <dbReference type="EMBL" id="CAF3706893.1"/>
    </source>
</evidence>
<sequence length="131" mass="15515">MNEMKSLVSKIFENLLYQNYEYLDTFTMSELISCTSAGSLTIYSTIGITTFNFISQLFLLIGCFLIFFYHLVLFKNTHHIYKIVFCLILLLLLFIIILINIFYGSYAFNLNRQYRRFFSSIFGFTFDIFSI</sequence>
<dbReference type="EMBL" id="CAJOBC010019801">
    <property type="protein sequence ID" value="CAF4043545.1"/>
    <property type="molecule type" value="Genomic_DNA"/>
</dbReference>
<dbReference type="InterPro" id="IPR036640">
    <property type="entry name" value="ABC1_TM_sf"/>
</dbReference>
<evidence type="ECO:0000313" key="7">
    <source>
        <dbReference type="EMBL" id="CAF1263585.1"/>
    </source>
</evidence>
<evidence type="ECO:0000313" key="10">
    <source>
        <dbReference type="Proteomes" id="UP000663829"/>
    </source>
</evidence>
<accession>A0A815B6F9</accession>
<feature type="domain" description="ABC transmembrane type-1" evidence="5">
    <location>
        <begin position="1"/>
        <end position="130"/>
    </location>
</feature>
<keyword evidence="3 4" id="KW-0472">Membrane</keyword>
<dbReference type="Proteomes" id="UP000663829">
    <property type="component" value="Unassembled WGS sequence"/>
</dbReference>
<dbReference type="GO" id="GO:0140359">
    <property type="term" value="F:ABC-type transporter activity"/>
    <property type="evidence" value="ECO:0007669"/>
    <property type="project" value="InterPro"/>
</dbReference>
<name>A0A815B6F9_9BILA</name>